<evidence type="ECO:0000256" key="3">
    <source>
        <dbReference type="ARBA" id="ARBA00022448"/>
    </source>
</evidence>
<proteinExistence type="inferred from homology"/>
<keyword evidence="10 14" id="KW-0472">Membrane</keyword>
<dbReference type="PANTHER" id="PTHR48086:SF3">
    <property type="entry name" value="SODIUM_PROLINE SYMPORTER"/>
    <property type="match status" value="1"/>
</dbReference>
<keyword evidence="5 14" id="KW-0812">Transmembrane</keyword>
<feature type="transmembrane region" description="Helical" evidence="14">
    <location>
        <begin position="402"/>
        <end position="425"/>
    </location>
</feature>
<feature type="transmembrane region" description="Helical" evidence="14">
    <location>
        <begin position="376"/>
        <end position="396"/>
    </location>
</feature>
<keyword evidence="7 14" id="KW-1133">Transmembrane helix</keyword>
<comment type="subcellular location">
    <subcellularLocation>
        <location evidence="1">Cell membrane</location>
        <topology evidence="1">Multi-pass membrane protein</topology>
    </subcellularLocation>
</comment>
<evidence type="ECO:0000256" key="14">
    <source>
        <dbReference type="SAM" id="Phobius"/>
    </source>
</evidence>
<comment type="caution">
    <text evidence="15">The sequence shown here is derived from an EMBL/GenBank/DDBJ whole genome shotgun (WGS) entry which is preliminary data.</text>
</comment>
<evidence type="ECO:0000256" key="5">
    <source>
        <dbReference type="ARBA" id="ARBA00022692"/>
    </source>
</evidence>
<keyword evidence="11" id="KW-0739">Sodium transport</keyword>
<dbReference type="Pfam" id="PF00474">
    <property type="entry name" value="SSF"/>
    <property type="match status" value="1"/>
</dbReference>
<evidence type="ECO:0000313" key="16">
    <source>
        <dbReference type="Proteomes" id="UP000705867"/>
    </source>
</evidence>
<gene>
    <name evidence="15" type="ORF">K8I29_02965</name>
</gene>
<protein>
    <submittedName>
        <fullName evidence="15">Sodium:solute symporter</fullName>
    </submittedName>
</protein>
<evidence type="ECO:0000256" key="4">
    <source>
        <dbReference type="ARBA" id="ARBA00022475"/>
    </source>
</evidence>
<dbReference type="GO" id="GO:0015293">
    <property type="term" value="F:symporter activity"/>
    <property type="evidence" value="ECO:0007669"/>
    <property type="project" value="UniProtKB-KW"/>
</dbReference>
<feature type="transmembrane region" description="Helical" evidence="14">
    <location>
        <begin position="278"/>
        <end position="303"/>
    </location>
</feature>
<evidence type="ECO:0000256" key="1">
    <source>
        <dbReference type="ARBA" id="ARBA00004651"/>
    </source>
</evidence>
<feature type="transmembrane region" description="Helical" evidence="14">
    <location>
        <begin position="85"/>
        <end position="107"/>
    </location>
</feature>
<evidence type="ECO:0000256" key="11">
    <source>
        <dbReference type="ARBA" id="ARBA00023201"/>
    </source>
</evidence>
<evidence type="ECO:0000256" key="13">
    <source>
        <dbReference type="RuleBase" id="RU362091"/>
    </source>
</evidence>
<keyword evidence="3" id="KW-0813">Transport</keyword>
<evidence type="ECO:0000256" key="12">
    <source>
        <dbReference type="ARBA" id="ARBA00033708"/>
    </source>
</evidence>
<evidence type="ECO:0000256" key="6">
    <source>
        <dbReference type="ARBA" id="ARBA00022847"/>
    </source>
</evidence>
<keyword evidence="8" id="KW-0915">Sodium</keyword>
<evidence type="ECO:0000256" key="2">
    <source>
        <dbReference type="ARBA" id="ARBA00006434"/>
    </source>
</evidence>
<organism evidence="15 16">
    <name type="scientific">Candidatus Nitrobium versatile</name>
    <dbReference type="NCBI Taxonomy" id="2884831"/>
    <lineage>
        <taxon>Bacteria</taxon>
        <taxon>Pseudomonadati</taxon>
        <taxon>Nitrospirota</taxon>
        <taxon>Nitrospiria</taxon>
        <taxon>Nitrospirales</taxon>
        <taxon>Nitrospiraceae</taxon>
        <taxon>Candidatus Nitrobium</taxon>
    </lineage>
</organism>
<feature type="transmembrane region" description="Helical" evidence="14">
    <location>
        <begin position="161"/>
        <end position="183"/>
    </location>
</feature>
<dbReference type="AlphaFoldDB" id="A0A953J8M1"/>
<reference evidence="15" key="2">
    <citation type="submission" date="2021-08" db="EMBL/GenBank/DDBJ databases">
        <authorList>
            <person name="Dalcin Martins P."/>
        </authorList>
    </citation>
    <scope>NUCLEOTIDE SEQUENCE</scope>
    <source>
        <strain evidence="15">MAG_39</strain>
    </source>
</reference>
<dbReference type="EMBL" id="JAIOIV010000023">
    <property type="protein sequence ID" value="MBZ0155159.1"/>
    <property type="molecule type" value="Genomic_DNA"/>
</dbReference>
<comment type="catalytic activity">
    <reaction evidence="12">
        <text>L-proline(in) + Na(+)(in) = L-proline(out) + Na(+)(out)</text>
        <dbReference type="Rhea" id="RHEA:28967"/>
        <dbReference type="ChEBI" id="CHEBI:29101"/>
        <dbReference type="ChEBI" id="CHEBI:60039"/>
    </reaction>
</comment>
<evidence type="ECO:0000256" key="9">
    <source>
        <dbReference type="ARBA" id="ARBA00023065"/>
    </source>
</evidence>
<evidence type="ECO:0000256" key="7">
    <source>
        <dbReference type="ARBA" id="ARBA00022989"/>
    </source>
</evidence>
<dbReference type="Proteomes" id="UP000705867">
    <property type="component" value="Unassembled WGS sequence"/>
</dbReference>
<feature type="transmembrane region" description="Helical" evidence="14">
    <location>
        <begin position="190"/>
        <end position="212"/>
    </location>
</feature>
<accession>A0A953J8M1</accession>
<dbReference type="Gene3D" id="1.20.1730.10">
    <property type="entry name" value="Sodium/glucose cotransporter"/>
    <property type="match status" value="1"/>
</dbReference>
<evidence type="ECO:0000313" key="15">
    <source>
        <dbReference type="EMBL" id="MBZ0155159.1"/>
    </source>
</evidence>
<reference evidence="15" key="1">
    <citation type="journal article" date="2021" name="bioRxiv">
        <title>Unraveling nitrogen, sulfur and carbon metabolic pathways and microbial community transcriptional responses to substrate deprivation and toxicity stresses in a bioreactor mimicking anoxic brackish coastal sediment conditions.</title>
        <authorList>
            <person name="Martins P.D."/>
            <person name="Echeveste M.J."/>
            <person name="Arshad A."/>
            <person name="Kurth J."/>
            <person name="Ouboter H."/>
            <person name="Jetten M.S.M."/>
            <person name="Welte C.U."/>
        </authorList>
    </citation>
    <scope>NUCLEOTIDE SEQUENCE</scope>
    <source>
        <strain evidence="15">MAG_39</strain>
    </source>
</reference>
<dbReference type="GO" id="GO:0005886">
    <property type="term" value="C:plasma membrane"/>
    <property type="evidence" value="ECO:0007669"/>
    <property type="project" value="UniProtKB-SubCell"/>
</dbReference>
<comment type="similarity">
    <text evidence="2 13">Belongs to the sodium:solute symporter (SSF) (TC 2.A.21) family.</text>
</comment>
<feature type="transmembrane region" description="Helical" evidence="14">
    <location>
        <begin position="51"/>
        <end position="73"/>
    </location>
</feature>
<keyword evidence="4" id="KW-1003">Cell membrane</keyword>
<feature type="transmembrane region" description="Helical" evidence="14">
    <location>
        <begin position="16"/>
        <end position="39"/>
    </location>
</feature>
<dbReference type="InterPro" id="IPR038377">
    <property type="entry name" value="Na/Glc_symporter_sf"/>
</dbReference>
<name>A0A953J8M1_9BACT</name>
<evidence type="ECO:0000256" key="8">
    <source>
        <dbReference type="ARBA" id="ARBA00023053"/>
    </source>
</evidence>
<feature type="transmembrane region" description="Helical" evidence="14">
    <location>
        <begin position="432"/>
        <end position="449"/>
    </location>
</feature>
<dbReference type="PROSITE" id="PS50283">
    <property type="entry name" value="NA_SOLUT_SYMP_3"/>
    <property type="match status" value="1"/>
</dbReference>
<feature type="transmembrane region" description="Helical" evidence="14">
    <location>
        <begin position="240"/>
        <end position="258"/>
    </location>
</feature>
<keyword evidence="6" id="KW-0769">Symport</keyword>
<sequence>MLDVRLVQSGMQPQHAYLVFLGIAVLFIGIALVIRAIFVRSTHDFLVAGRRIGLGLGVSSVIASWTWAMAVMMSSAQTYTFGVSGLWWFTIPNGLAVIAVIPFGIYLRKHMPHGYTLSQFISVRFPGHKALYNVFIASMLFGCFIMALINLKGTSVVMSTIYGIDWRVVPVIAGIVVIVYVSIGGMWNSAVTAAIQTFLITVPAAVVVVAVFEKVGGPVPVLDALTRSKAPEFLQWSDPATAVAFGVTLALGLLSNTVSDQTFWERIWAVKSKYVGKIFLWGGTWFYGIPICFGLLGLVGAAIGLDLKNDLGGDAAAVGPFVVSHLGLPGWLIILYSIAIMSACLSTLDAAFIGTSSVVSVDIVKRSNPNVSDKRLLSYTRLAVGIVGLLSILVILTGVDFVTIVLVTYALKTSVLIPLMLAVFWKKTNGQGTLWGIILAIVIGMPLYFAKGEFFGTMTILLVSLIVPLVWSMAKPDEFHESYLRNVQDLRH</sequence>
<feature type="transmembrane region" description="Helical" evidence="14">
    <location>
        <begin position="455"/>
        <end position="474"/>
    </location>
</feature>
<feature type="transmembrane region" description="Helical" evidence="14">
    <location>
        <begin position="130"/>
        <end position="149"/>
    </location>
</feature>
<evidence type="ECO:0000256" key="10">
    <source>
        <dbReference type="ARBA" id="ARBA00023136"/>
    </source>
</evidence>
<keyword evidence="9" id="KW-0406">Ion transport</keyword>
<dbReference type="InterPro" id="IPR050277">
    <property type="entry name" value="Sodium:Solute_Symporter"/>
</dbReference>
<dbReference type="InterPro" id="IPR001734">
    <property type="entry name" value="Na/solute_symporter"/>
</dbReference>
<dbReference type="PANTHER" id="PTHR48086">
    <property type="entry name" value="SODIUM/PROLINE SYMPORTER-RELATED"/>
    <property type="match status" value="1"/>
</dbReference>
<dbReference type="GO" id="GO:0006814">
    <property type="term" value="P:sodium ion transport"/>
    <property type="evidence" value="ECO:0007669"/>
    <property type="project" value="UniProtKB-KW"/>
</dbReference>